<dbReference type="InterPro" id="IPR008560">
    <property type="entry name" value="DUF842_euk"/>
</dbReference>
<keyword evidence="3" id="KW-1185">Reference proteome</keyword>
<dbReference type="Pfam" id="PF05811">
    <property type="entry name" value="DUF842"/>
    <property type="match status" value="1"/>
</dbReference>
<evidence type="ECO:0008006" key="4">
    <source>
        <dbReference type="Google" id="ProtNLM"/>
    </source>
</evidence>
<organism evidence="2 3">
    <name type="scientific">Tetranychus urticae</name>
    <name type="common">Two-spotted spider mite</name>
    <dbReference type="NCBI Taxonomy" id="32264"/>
    <lineage>
        <taxon>Eukaryota</taxon>
        <taxon>Metazoa</taxon>
        <taxon>Ecdysozoa</taxon>
        <taxon>Arthropoda</taxon>
        <taxon>Chelicerata</taxon>
        <taxon>Arachnida</taxon>
        <taxon>Acari</taxon>
        <taxon>Acariformes</taxon>
        <taxon>Trombidiformes</taxon>
        <taxon>Prostigmata</taxon>
        <taxon>Eleutherengona</taxon>
        <taxon>Raphignathae</taxon>
        <taxon>Tetranychoidea</taxon>
        <taxon>Tetranychidae</taxon>
        <taxon>Tetranychus</taxon>
    </lineage>
</organism>
<dbReference type="KEGG" id="tut:107367262"/>
<protein>
    <recommendedName>
        <fullName evidence="4">Protein FAM136A</fullName>
    </recommendedName>
</protein>
<evidence type="ECO:0000313" key="3">
    <source>
        <dbReference type="Proteomes" id="UP000015104"/>
    </source>
</evidence>
<dbReference type="HOGENOM" id="CLU_110442_1_0_1"/>
<evidence type="ECO:0000313" key="2">
    <source>
        <dbReference type="EnsemblMetazoa" id="tetur21g00770.1"/>
    </source>
</evidence>
<dbReference type="GO" id="GO:0005737">
    <property type="term" value="C:cytoplasm"/>
    <property type="evidence" value="ECO:0007669"/>
    <property type="project" value="TreeGrafter"/>
</dbReference>
<dbReference type="PANTHER" id="PTHR21096:SF0">
    <property type="entry name" value="PROTEIN FAM136A"/>
    <property type="match status" value="1"/>
</dbReference>
<dbReference type="AlphaFoldDB" id="T1KTS0"/>
<accession>T1KTS0</accession>
<dbReference type="eggNOG" id="KOG3377">
    <property type="taxonomic scope" value="Eukaryota"/>
</dbReference>
<name>T1KTS0_TETUR</name>
<dbReference type="OrthoDB" id="9975421at2759"/>
<reference evidence="3" key="1">
    <citation type="submission" date="2011-08" db="EMBL/GenBank/DDBJ databases">
        <authorList>
            <person name="Rombauts S."/>
        </authorList>
    </citation>
    <scope>NUCLEOTIDE SEQUENCE</scope>
    <source>
        <strain evidence="3">London</strain>
    </source>
</reference>
<sequence>MSDKAQQMVQDGIKDLIEKIDKDHLRKIQGEMHRCAAKCCDQTDLSLNEVHNCISKCSSEVSKAQNYMSNELANFQNRLERCAMQCQDDIRDKIGPNASEGDVDKFRNKYEDCIVKCADSHVKLLPTMLKRMKEMMGKGNYSGSA</sequence>
<dbReference type="EMBL" id="CAEY01000546">
    <property type="status" value="NOT_ANNOTATED_CDS"/>
    <property type="molecule type" value="Genomic_DNA"/>
</dbReference>
<evidence type="ECO:0000256" key="1">
    <source>
        <dbReference type="ARBA" id="ARBA00009952"/>
    </source>
</evidence>
<comment type="similarity">
    <text evidence="1">Belongs to the FAM136 family.</text>
</comment>
<dbReference type="EnsemblMetazoa" id="tetur21g00770.1">
    <property type="protein sequence ID" value="tetur21g00770.1"/>
    <property type="gene ID" value="tetur21g00770"/>
</dbReference>
<dbReference type="Proteomes" id="UP000015104">
    <property type="component" value="Unassembled WGS sequence"/>
</dbReference>
<proteinExistence type="inferred from homology"/>
<reference evidence="2" key="2">
    <citation type="submission" date="2015-06" db="UniProtKB">
        <authorList>
            <consortium name="EnsemblMetazoa"/>
        </authorList>
    </citation>
    <scope>IDENTIFICATION</scope>
</reference>
<dbReference type="OMA" id="QADMHRC"/>
<dbReference type="PANTHER" id="PTHR21096">
    <property type="entry name" value="PROTEIN FAM136A"/>
    <property type="match status" value="1"/>
</dbReference>
<gene>
    <name evidence="2" type="primary">107367262</name>
</gene>